<feature type="compositionally biased region" description="Basic and acidic residues" evidence="1">
    <location>
        <begin position="1"/>
        <end position="18"/>
    </location>
</feature>
<dbReference type="PANTHER" id="PTHR10773">
    <property type="entry name" value="DNA-DIRECTED RNA POLYMERASES I, II, AND III SUBUNIT RPABC2"/>
    <property type="match status" value="1"/>
</dbReference>
<feature type="non-terminal residue" evidence="2">
    <location>
        <position position="1"/>
    </location>
</feature>
<evidence type="ECO:0000313" key="2">
    <source>
        <dbReference type="EMBL" id="CEK69669.1"/>
    </source>
</evidence>
<feature type="region of interest" description="Disordered" evidence="1">
    <location>
        <begin position="1"/>
        <end position="30"/>
    </location>
</feature>
<dbReference type="PANTHER" id="PTHR10773:SF19">
    <property type="match status" value="1"/>
</dbReference>
<evidence type="ECO:0000256" key="1">
    <source>
        <dbReference type="SAM" id="MobiDB-lite"/>
    </source>
</evidence>
<sequence>GNSLNNDHKEGIPRESRSKHQFKKGSREIIESNKIKIKKARGEDRYENSKLAKAKSEKCIQFSRKHMKLTIKKRQNKGLRLPVLRITKGNVISVHRKQRNPYKRKNMPNKHTYSLCPENCRMKCQQHLSEEARTEIFHEFWSLENMEEQRNYIAKCVKKVAKPACSCLVANRLQGKSRGYTIVWNLNLRGSEVVVCKTFFMHVLQVSDSIVYKTVHENISWSQSDIIVQPCRHLTGCHQVHTKSSSTADVATSNRSTATDSQLVRETGIDMEENIVNDVVRDTAAVHKLYTSWQRENINANDQVCGAQLVLIPETSVPANNASQSVLTNSQNSHQVHVHMPADTDSHSTNSELCHIEQNCETDIPSLKNHQQLEESKETLPVDYPTQQLATWGS</sequence>
<dbReference type="AlphaFoldDB" id="A0A0B6ZLZ7"/>
<reference evidence="2" key="1">
    <citation type="submission" date="2014-12" db="EMBL/GenBank/DDBJ databases">
        <title>Insight into the proteome of Arion vulgaris.</title>
        <authorList>
            <person name="Aradska J."/>
            <person name="Bulat T."/>
            <person name="Smidak R."/>
            <person name="Sarate P."/>
            <person name="Gangsoo J."/>
            <person name="Sialana F."/>
            <person name="Bilban M."/>
            <person name="Lubec G."/>
        </authorList>
    </citation>
    <scope>NUCLEOTIDE SEQUENCE</scope>
    <source>
        <tissue evidence="2">Skin</tissue>
    </source>
</reference>
<accession>A0A0B6ZLZ7</accession>
<proteinExistence type="predicted"/>
<dbReference type="EMBL" id="HACG01022804">
    <property type="protein sequence ID" value="CEK69669.1"/>
    <property type="molecule type" value="Transcribed_RNA"/>
</dbReference>
<feature type="compositionally biased region" description="Polar residues" evidence="1">
    <location>
        <begin position="385"/>
        <end position="394"/>
    </location>
</feature>
<name>A0A0B6ZLZ7_9EUPU</name>
<organism evidence="2">
    <name type="scientific">Arion vulgaris</name>
    <dbReference type="NCBI Taxonomy" id="1028688"/>
    <lineage>
        <taxon>Eukaryota</taxon>
        <taxon>Metazoa</taxon>
        <taxon>Spiralia</taxon>
        <taxon>Lophotrochozoa</taxon>
        <taxon>Mollusca</taxon>
        <taxon>Gastropoda</taxon>
        <taxon>Heterobranchia</taxon>
        <taxon>Euthyneura</taxon>
        <taxon>Panpulmonata</taxon>
        <taxon>Eupulmonata</taxon>
        <taxon>Stylommatophora</taxon>
        <taxon>Helicina</taxon>
        <taxon>Arionoidea</taxon>
        <taxon>Arionidae</taxon>
        <taxon>Arion</taxon>
    </lineage>
</organism>
<protein>
    <submittedName>
        <fullName evidence="2">Uncharacterized protein</fullName>
    </submittedName>
</protein>
<feature type="region of interest" description="Disordered" evidence="1">
    <location>
        <begin position="374"/>
        <end position="394"/>
    </location>
</feature>
<gene>
    <name evidence="2" type="primary">ORF71123</name>
</gene>
<feature type="non-terminal residue" evidence="2">
    <location>
        <position position="394"/>
    </location>
</feature>